<dbReference type="Gene3D" id="3.40.50.360">
    <property type="match status" value="1"/>
</dbReference>
<evidence type="ECO:0000259" key="1">
    <source>
        <dbReference type="Pfam" id="PF03358"/>
    </source>
</evidence>
<dbReference type="SUPFAM" id="SSF52218">
    <property type="entry name" value="Flavoproteins"/>
    <property type="match status" value="1"/>
</dbReference>
<dbReference type="PANTHER" id="PTHR30543">
    <property type="entry name" value="CHROMATE REDUCTASE"/>
    <property type="match status" value="1"/>
</dbReference>
<name>A0A2N3L986_9PROT</name>
<organism evidence="2 3">
    <name type="scientific">Thalassospira lohafexi</name>
    <dbReference type="NCBI Taxonomy" id="744227"/>
    <lineage>
        <taxon>Bacteria</taxon>
        <taxon>Pseudomonadati</taxon>
        <taxon>Pseudomonadota</taxon>
        <taxon>Alphaproteobacteria</taxon>
        <taxon>Rhodospirillales</taxon>
        <taxon>Thalassospiraceae</taxon>
        <taxon>Thalassospira</taxon>
    </lineage>
</organism>
<dbReference type="GO" id="GO:0005829">
    <property type="term" value="C:cytosol"/>
    <property type="evidence" value="ECO:0007669"/>
    <property type="project" value="TreeGrafter"/>
</dbReference>
<dbReference type="PANTHER" id="PTHR30543:SF21">
    <property type="entry name" value="NAD(P)H-DEPENDENT FMN REDUCTASE LOT6"/>
    <property type="match status" value="1"/>
</dbReference>
<dbReference type="EMBL" id="NXGX01000002">
    <property type="protein sequence ID" value="PKR59296.1"/>
    <property type="molecule type" value="Genomic_DNA"/>
</dbReference>
<proteinExistence type="predicted"/>
<dbReference type="GO" id="GO:0016491">
    <property type="term" value="F:oxidoreductase activity"/>
    <property type="evidence" value="ECO:0007669"/>
    <property type="project" value="InterPro"/>
</dbReference>
<comment type="caution">
    <text evidence="2">The sequence shown here is derived from an EMBL/GenBank/DDBJ whole genome shotgun (WGS) entry which is preliminary data.</text>
</comment>
<dbReference type="Proteomes" id="UP000233332">
    <property type="component" value="Unassembled WGS sequence"/>
</dbReference>
<reference evidence="2 3" key="1">
    <citation type="submission" date="2017-09" db="EMBL/GenBank/DDBJ databases">
        <title>Biodiversity and function of Thalassospira species in the particle-attached aromatic-hydrocarbon-degrading consortia from the surface seawater of the China South Sea.</title>
        <authorList>
            <person name="Dong C."/>
            <person name="Lai Q."/>
            <person name="Shao Z."/>
        </authorList>
    </citation>
    <scope>NUCLEOTIDE SEQUENCE [LARGE SCALE GENOMIC DNA]</scope>
    <source>
        <strain evidence="2 3">139Z-12</strain>
    </source>
</reference>
<accession>A0A2N3L986</accession>
<dbReference type="InterPro" id="IPR005025">
    <property type="entry name" value="FMN_Rdtase-like_dom"/>
</dbReference>
<dbReference type="Pfam" id="PF03358">
    <property type="entry name" value="FMN_red"/>
    <property type="match status" value="1"/>
</dbReference>
<protein>
    <submittedName>
        <fullName evidence="2">FMN reductase</fullName>
    </submittedName>
</protein>
<keyword evidence="3" id="KW-1185">Reference proteome</keyword>
<sequence>MTIQQRSAICSNAFLAHHPAITEPPRHNRILSNRGFSSRYKAPYTAIRNSPSAHTNRQEIIPMPRHVLAICGSLRAQSINRTLLLAAQKCGQAHGLEIHLYDGLGNLPIFNPDNEETPPKSVLDFRAKLAQSDAVLIASPEYAHGVTGAIKNALDWVVASGEFMQMPVAAINASGRATIAQAALIETIRTMDANIIEQACLTIALNGKNYSAEDILNDPETVGLLDQSLGVLKNVIGFSHQKRGIA</sequence>
<dbReference type="InterPro" id="IPR029039">
    <property type="entry name" value="Flavoprotein-like_sf"/>
</dbReference>
<evidence type="ECO:0000313" key="3">
    <source>
        <dbReference type="Proteomes" id="UP000233332"/>
    </source>
</evidence>
<evidence type="ECO:0000313" key="2">
    <source>
        <dbReference type="EMBL" id="PKR59296.1"/>
    </source>
</evidence>
<dbReference type="GO" id="GO:0010181">
    <property type="term" value="F:FMN binding"/>
    <property type="evidence" value="ECO:0007669"/>
    <property type="project" value="TreeGrafter"/>
</dbReference>
<feature type="domain" description="NADPH-dependent FMN reductase-like" evidence="1">
    <location>
        <begin position="67"/>
        <end position="200"/>
    </location>
</feature>
<dbReference type="InterPro" id="IPR050712">
    <property type="entry name" value="NAD(P)H-dep_reductase"/>
</dbReference>
<dbReference type="AlphaFoldDB" id="A0A2N3L986"/>
<gene>
    <name evidence="2" type="ORF">COO92_04420</name>
</gene>